<dbReference type="InterPro" id="IPR027417">
    <property type="entry name" value="P-loop_NTPase"/>
</dbReference>
<keyword evidence="7" id="KW-1185">Reference proteome</keyword>
<keyword evidence="2" id="KW-0813">Transport</keyword>
<dbReference type="InterPro" id="IPR003439">
    <property type="entry name" value="ABC_transporter-like_ATP-bd"/>
</dbReference>
<proteinExistence type="inferred from homology"/>
<evidence type="ECO:0000313" key="6">
    <source>
        <dbReference type="EMBL" id="KYD00145.1"/>
    </source>
</evidence>
<dbReference type="EMBL" id="LQYN01000073">
    <property type="protein sequence ID" value="KYD00145.1"/>
    <property type="molecule type" value="Genomic_DNA"/>
</dbReference>
<accession>A0A150KQL8</accession>
<dbReference type="PATRIC" id="fig|46224.3.peg.3887"/>
<evidence type="ECO:0000259" key="5">
    <source>
        <dbReference type="PROSITE" id="PS50893"/>
    </source>
</evidence>
<keyword evidence="3" id="KW-0547">Nucleotide-binding</keyword>
<dbReference type="Proteomes" id="UP000075666">
    <property type="component" value="Unassembled WGS sequence"/>
</dbReference>
<dbReference type="SMART" id="SM00382">
    <property type="entry name" value="AAA"/>
    <property type="match status" value="1"/>
</dbReference>
<dbReference type="InterPro" id="IPR050763">
    <property type="entry name" value="ABC_transporter_ATP-binding"/>
</dbReference>
<comment type="similarity">
    <text evidence="1">Belongs to the ABC transporter superfamily.</text>
</comment>
<comment type="caution">
    <text evidence="6">The sequence shown here is derived from an EMBL/GenBank/DDBJ whole genome shotgun (WGS) entry which is preliminary data.</text>
</comment>
<gene>
    <name evidence="6" type="ORF">B4102_1157</name>
</gene>
<evidence type="ECO:0000256" key="3">
    <source>
        <dbReference type="ARBA" id="ARBA00022741"/>
    </source>
</evidence>
<evidence type="ECO:0000256" key="2">
    <source>
        <dbReference type="ARBA" id="ARBA00022448"/>
    </source>
</evidence>
<dbReference type="InterPro" id="IPR003593">
    <property type="entry name" value="AAA+_ATPase"/>
</dbReference>
<evidence type="ECO:0000256" key="4">
    <source>
        <dbReference type="ARBA" id="ARBA00022840"/>
    </source>
</evidence>
<dbReference type="OrthoDB" id="9804819at2"/>
<dbReference type="RefSeq" id="WP_066233421.1">
    <property type="nucleotide sequence ID" value="NZ_LQYN01000073.1"/>
</dbReference>
<dbReference type="Gene3D" id="3.40.50.300">
    <property type="entry name" value="P-loop containing nucleotide triphosphate hydrolases"/>
    <property type="match status" value="1"/>
</dbReference>
<dbReference type="PROSITE" id="PS50893">
    <property type="entry name" value="ABC_TRANSPORTER_2"/>
    <property type="match status" value="1"/>
</dbReference>
<dbReference type="GO" id="GO:0016887">
    <property type="term" value="F:ATP hydrolysis activity"/>
    <property type="evidence" value="ECO:0007669"/>
    <property type="project" value="InterPro"/>
</dbReference>
<sequence length="316" mass="36194">MEKVIEVRDLGRNYKLSKGIKTALEKVNFEVYKGEVFGLLGPNGAGKTTTIKILTTLLLPTSGEAKVLGYNVVNESNKIRDQINFVYGGERGVYGRLTAVEYMHYFCTLYKIPKRKQKEMITELLSLVGLSESVNQKIHMFSKGMIQRLHIARCLINDPKILFLDEPTIGLDPIGAKLLRDLVKELSGKGITIILTTHYMQEADELCNRIAFIKNGKISLIGDPVHIKESCNHLNLYEATMSIYEIQKLEKNENINNLEIEEIKAPFYTIRFEMKDMEMKHDQLTKYLTNFGEVFKLQKREISLEDAYIHHMKDVG</sequence>
<organism evidence="6 7">
    <name type="scientific">Heyndrickxia sporothermodurans</name>
    <dbReference type="NCBI Taxonomy" id="46224"/>
    <lineage>
        <taxon>Bacteria</taxon>
        <taxon>Bacillati</taxon>
        <taxon>Bacillota</taxon>
        <taxon>Bacilli</taxon>
        <taxon>Bacillales</taxon>
        <taxon>Bacillaceae</taxon>
        <taxon>Heyndrickxia</taxon>
    </lineage>
</organism>
<dbReference type="AlphaFoldDB" id="A0A150KQL8"/>
<dbReference type="Pfam" id="PF00005">
    <property type="entry name" value="ABC_tran"/>
    <property type="match status" value="1"/>
</dbReference>
<reference evidence="6 7" key="1">
    <citation type="submission" date="2016-01" db="EMBL/GenBank/DDBJ databases">
        <title>Genome Sequences of Twelve Sporeforming Bacillus Species Isolated from Foods.</title>
        <authorList>
            <person name="Berendsen E.M."/>
            <person name="Wells-Bennik M.H."/>
            <person name="Krawcyk A.O."/>
            <person name="De Jong A."/>
            <person name="Holsappel S."/>
            <person name="Eijlander R.T."/>
            <person name="Kuipers O.P."/>
        </authorList>
    </citation>
    <scope>NUCLEOTIDE SEQUENCE [LARGE SCALE GENOMIC DNA]</scope>
    <source>
        <strain evidence="6 7">B4102</strain>
    </source>
</reference>
<evidence type="ECO:0000256" key="1">
    <source>
        <dbReference type="ARBA" id="ARBA00005417"/>
    </source>
</evidence>
<dbReference type="PANTHER" id="PTHR42711">
    <property type="entry name" value="ABC TRANSPORTER ATP-BINDING PROTEIN"/>
    <property type="match status" value="1"/>
</dbReference>
<name>A0A150KQL8_9BACI</name>
<dbReference type="STRING" id="46224.B4102_1157"/>
<protein>
    <recommendedName>
        <fullName evidence="5">ABC transporter domain-containing protein</fullName>
    </recommendedName>
</protein>
<keyword evidence="4" id="KW-0067">ATP-binding</keyword>
<dbReference type="PANTHER" id="PTHR42711:SF5">
    <property type="entry name" value="ABC TRANSPORTER ATP-BINDING PROTEIN NATA"/>
    <property type="match status" value="1"/>
</dbReference>
<feature type="domain" description="ABC transporter" evidence="5">
    <location>
        <begin position="5"/>
        <end position="240"/>
    </location>
</feature>
<evidence type="ECO:0000313" key="7">
    <source>
        <dbReference type="Proteomes" id="UP000075666"/>
    </source>
</evidence>
<dbReference type="GO" id="GO:0005524">
    <property type="term" value="F:ATP binding"/>
    <property type="evidence" value="ECO:0007669"/>
    <property type="project" value="UniProtKB-KW"/>
</dbReference>
<dbReference type="SUPFAM" id="SSF52540">
    <property type="entry name" value="P-loop containing nucleoside triphosphate hydrolases"/>
    <property type="match status" value="1"/>
</dbReference>